<dbReference type="Pfam" id="PF00021">
    <property type="entry name" value="UPAR_LY6"/>
    <property type="match status" value="1"/>
</dbReference>
<keyword evidence="1" id="KW-0732">Signal</keyword>
<feature type="domain" description="UPAR/Ly6" evidence="3">
    <location>
        <begin position="31"/>
        <end position="129"/>
    </location>
</feature>
<evidence type="ECO:0000313" key="4">
    <source>
        <dbReference type="EMBL" id="KAK2572603.1"/>
    </source>
</evidence>
<reference evidence="4" key="2">
    <citation type="journal article" date="2023" name="Science">
        <title>Genomic signatures of disease resistance in endangered staghorn corals.</title>
        <authorList>
            <person name="Vollmer S.V."/>
            <person name="Selwyn J.D."/>
            <person name="Despard B.A."/>
            <person name="Roesel C.L."/>
        </authorList>
    </citation>
    <scope>NUCLEOTIDE SEQUENCE</scope>
    <source>
        <strain evidence="4">K2</strain>
    </source>
</reference>
<name>A0AAD9R4B9_ACRCE</name>
<accession>A0AAD9R4B9</accession>
<organism evidence="4 5">
    <name type="scientific">Acropora cervicornis</name>
    <name type="common">Staghorn coral</name>
    <dbReference type="NCBI Taxonomy" id="6130"/>
    <lineage>
        <taxon>Eukaryota</taxon>
        <taxon>Metazoa</taxon>
        <taxon>Cnidaria</taxon>
        <taxon>Anthozoa</taxon>
        <taxon>Hexacorallia</taxon>
        <taxon>Scleractinia</taxon>
        <taxon>Astrocoeniina</taxon>
        <taxon>Acroporidae</taxon>
        <taxon>Acropora</taxon>
    </lineage>
</organism>
<dbReference type="CDD" id="cd00117">
    <property type="entry name" value="TFP"/>
    <property type="match status" value="1"/>
</dbReference>
<protein>
    <recommendedName>
        <fullName evidence="3">UPAR/Ly6 domain-containing protein</fullName>
    </recommendedName>
</protein>
<dbReference type="SMART" id="SM00134">
    <property type="entry name" value="LU"/>
    <property type="match status" value="1"/>
</dbReference>
<keyword evidence="5" id="KW-1185">Reference proteome</keyword>
<dbReference type="PANTHER" id="PTHR10036">
    <property type="entry name" value="CD59 GLYCOPROTEIN"/>
    <property type="match status" value="1"/>
</dbReference>
<reference evidence="4" key="1">
    <citation type="journal article" date="2023" name="G3 (Bethesda)">
        <title>Whole genome assembly and annotation of the endangered Caribbean coral Acropora cervicornis.</title>
        <authorList>
            <person name="Selwyn J.D."/>
            <person name="Vollmer S.V."/>
        </authorList>
    </citation>
    <scope>NUCLEOTIDE SEQUENCE</scope>
    <source>
        <strain evidence="4">K2</strain>
    </source>
</reference>
<dbReference type="Gene3D" id="2.10.60.10">
    <property type="entry name" value="CD59"/>
    <property type="match status" value="1"/>
</dbReference>
<dbReference type="Proteomes" id="UP001249851">
    <property type="component" value="Unassembled WGS sequence"/>
</dbReference>
<gene>
    <name evidence="4" type="ORF">P5673_002875</name>
</gene>
<evidence type="ECO:0000256" key="2">
    <source>
        <dbReference type="ARBA" id="ARBA00023157"/>
    </source>
</evidence>
<keyword evidence="2" id="KW-1015">Disulfide bond</keyword>
<dbReference type="EMBL" id="JARQWQ010000004">
    <property type="protein sequence ID" value="KAK2572603.1"/>
    <property type="molecule type" value="Genomic_DNA"/>
</dbReference>
<comment type="caution">
    <text evidence="4">The sequence shown here is derived from an EMBL/GenBank/DDBJ whole genome shotgun (WGS) entry which is preliminary data.</text>
</comment>
<evidence type="ECO:0000313" key="5">
    <source>
        <dbReference type="Proteomes" id="UP001249851"/>
    </source>
</evidence>
<evidence type="ECO:0000256" key="1">
    <source>
        <dbReference type="ARBA" id="ARBA00022729"/>
    </source>
</evidence>
<evidence type="ECO:0000259" key="3">
    <source>
        <dbReference type="SMART" id="SM00134"/>
    </source>
</evidence>
<dbReference type="SUPFAM" id="SSF57302">
    <property type="entry name" value="Snake toxin-like"/>
    <property type="match status" value="1"/>
</dbReference>
<proteinExistence type="predicted"/>
<dbReference type="InterPro" id="IPR016054">
    <property type="entry name" value="LY6_UPA_recep-like"/>
</dbReference>
<sequence>MQLRIFLACQFTLAPNYTSLFGRNGSTGVSLRCYSCYSTANFSHCNQNFERVICSPWLDVCAKSHVIFQRWGKEYHAYEHGCFANDFCNTKACKYIGRHYNAQACNITCCDVELCNSGASGSESKKLIAVSLALAACWGWLQVLAVH</sequence>
<dbReference type="InterPro" id="IPR045860">
    <property type="entry name" value="Snake_toxin-like_sf"/>
</dbReference>
<dbReference type="AlphaFoldDB" id="A0AAD9R4B9"/>